<gene>
    <name evidence="1" type="ORF">KUTeg_020294</name>
</gene>
<dbReference type="EMBL" id="JARBDR010000918">
    <property type="protein sequence ID" value="KAJ8301307.1"/>
    <property type="molecule type" value="Genomic_DNA"/>
</dbReference>
<organism evidence="1 2">
    <name type="scientific">Tegillarca granosa</name>
    <name type="common">Malaysian cockle</name>
    <name type="synonym">Anadara granosa</name>
    <dbReference type="NCBI Taxonomy" id="220873"/>
    <lineage>
        <taxon>Eukaryota</taxon>
        <taxon>Metazoa</taxon>
        <taxon>Spiralia</taxon>
        <taxon>Lophotrochozoa</taxon>
        <taxon>Mollusca</taxon>
        <taxon>Bivalvia</taxon>
        <taxon>Autobranchia</taxon>
        <taxon>Pteriomorphia</taxon>
        <taxon>Arcoida</taxon>
        <taxon>Arcoidea</taxon>
        <taxon>Arcidae</taxon>
        <taxon>Tegillarca</taxon>
    </lineage>
</organism>
<proteinExistence type="predicted"/>
<protein>
    <submittedName>
        <fullName evidence="1">Uncharacterized protein</fullName>
    </submittedName>
</protein>
<evidence type="ECO:0000313" key="1">
    <source>
        <dbReference type="EMBL" id="KAJ8301307.1"/>
    </source>
</evidence>
<evidence type="ECO:0000313" key="2">
    <source>
        <dbReference type="Proteomes" id="UP001217089"/>
    </source>
</evidence>
<dbReference type="Proteomes" id="UP001217089">
    <property type="component" value="Unassembled WGS sequence"/>
</dbReference>
<reference evidence="1 2" key="1">
    <citation type="submission" date="2022-12" db="EMBL/GenBank/DDBJ databases">
        <title>Chromosome-level genome of Tegillarca granosa.</title>
        <authorList>
            <person name="Kim J."/>
        </authorList>
    </citation>
    <scope>NUCLEOTIDE SEQUENCE [LARGE SCALE GENOMIC DNA]</scope>
    <source>
        <strain evidence="1">Teg-2019</strain>
        <tissue evidence="1">Adductor muscle</tissue>
    </source>
</reference>
<accession>A0ABQ9EBP3</accession>
<keyword evidence="2" id="KW-1185">Reference proteome</keyword>
<sequence>MRDVTRLSRAEINSWKGTSSCANLENFLHCDKTGNGRGVDIRNLTIKCTVALISPIIDKTSVWGGMSAAYQSGMSGIIFGRPHKFLTKFSNMDTSNSCGTGDVHSLISTNHEISITLPKLDKPTSFQHRDDVNL</sequence>
<comment type="caution">
    <text evidence="1">The sequence shown here is derived from an EMBL/GenBank/DDBJ whole genome shotgun (WGS) entry which is preliminary data.</text>
</comment>
<name>A0ABQ9EBP3_TEGGR</name>